<proteinExistence type="inferred from homology"/>
<dbReference type="EMBL" id="JAKNHJ010000006">
    <property type="protein sequence ID" value="MCG4617710.1"/>
    <property type="molecule type" value="Genomic_DNA"/>
</dbReference>
<dbReference type="InterPro" id="IPR042099">
    <property type="entry name" value="ANL_N_sf"/>
</dbReference>
<evidence type="ECO:0000259" key="7">
    <source>
        <dbReference type="Pfam" id="PF00501"/>
    </source>
</evidence>
<comment type="caution">
    <text evidence="8">The sequence shown here is derived from an EMBL/GenBank/DDBJ whole genome shotgun (WGS) entry which is preliminary data.</text>
</comment>
<dbReference type="Proteomes" id="UP001200537">
    <property type="component" value="Unassembled WGS sequence"/>
</dbReference>
<dbReference type="Gene3D" id="3.30.300.30">
    <property type="match status" value="1"/>
</dbReference>
<keyword evidence="4" id="KW-0443">Lipid metabolism</keyword>
<evidence type="ECO:0000313" key="9">
    <source>
        <dbReference type="Proteomes" id="UP001200537"/>
    </source>
</evidence>
<dbReference type="GO" id="GO:0004467">
    <property type="term" value="F:long-chain fatty acid-CoA ligase activity"/>
    <property type="evidence" value="ECO:0007669"/>
    <property type="project" value="UniProtKB-EC"/>
</dbReference>
<dbReference type="InterPro" id="IPR000873">
    <property type="entry name" value="AMP-dep_synth/lig_dom"/>
</dbReference>
<keyword evidence="2" id="KW-0436">Ligase</keyword>
<sequence length="605" mass="66310">MGAPLIDLMQFTSVSAAVLDRARRRPRQVAVERPSALGAAWEKISAASLGDAIRAAGLGWIGLGLKPGDAVSILGSTSYEWMVMDLGAQAAGLVTVPIYETDSYEQVKWIAQKAQVKAVITDSTVQANMIRQLDREPELAGQISVVFSLDDSGFTRLLEHGRAIPPAELDERLQQIKLDDLCTIVFTSGTTGRPKGVEITHANFLRPLNAVIERGSWNDWIYNLGARVIYFLPVAHVLARFLGYQQLVGHGTAAFLPNPKTIVQDMQTFKPNALLVVPRVLEKIYNAADATAGSGIKLRIFRMAARTAEQWARLQESGAEISFGQKVKIRMARRLVLNKIRKLMGGNLEGIVSGGAPMAERLGRFFIGCGIEVLQGYGATETTGPLTMSDRIGNKTGYVGHPLLCNEVRLGEGGELQARGGSIMRGYHGEEQLTREAFTEDGWLKTGDIAQIDADGNVKITGRAKEIIVTAGGKNVAPEVLEERLKGHPLISQVMVVGDNKPFVAALVTLDKEMLPTWLKNHGMAQMDVTRAARDPRVLEALQRAVQRTNRAVSRAESIRKIKIITTDWTTENGMLTPSLKIKRNRIRDAYGEQIEDLYAKTEKQ</sequence>
<evidence type="ECO:0000256" key="6">
    <source>
        <dbReference type="ARBA" id="ARBA00032875"/>
    </source>
</evidence>
<dbReference type="Pfam" id="PF23562">
    <property type="entry name" value="AMP-binding_C_3"/>
    <property type="match status" value="1"/>
</dbReference>
<name>A0AAJ1EXS0_9ACTO</name>
<dbReference type="SUPFAM" id="SSF56801">
    <property type="entry name" value="Acetyl-CoA synthetase-like"/>
    <property type="match status" value="1"/>
</dbReference>
<dbReference type="PROSITE" id="PS00455">
    <property type="entry name" value="AMP_BINDING"/>
    <property type="match status" value="1"/>
</dbReference>
<dbReference type="CDD" id="cd05907">
    <property type="entry name" value="VL_LC_FACS_like"/>
    <property type="match status" value="1"/>
</dbReference>
<dbReference type="PANTHER" id="PTHR43272">
    <property type="entry name" value="LONG-CHAIN-FATTY-ACID--COA LIGASE"/>
    <property type="match status" value="1"/>
</dbReference>
<evidence type="ECO:0000256" key="5">
    <source>
        <dbReference type="ARBA" id="ARBA00024484"/>
    </source>
</evidence>
<protein>
    <recommendedName>
        <fullName evidence="6">Acyl-CoA synthetase</fullName>
    </recommendedName>
</protein>
<dbReference type="AlphaFoldDB" id="A0AAJ1EXS0"/>
<comment type="similarity">
    <text evidence="1">Belongs to the ATP-dependent AMP-binding enzyme family.</text>
</comment>
<dbReference type="InterPro" id="IPR020845">
    <property type="entry name" value="AMP-binding_CS"/>
</dbReference>
<feature type="domain" description="AMP-dependent synthetase/ligase" evidence="7">
    <location>
        <begin position="21"/>
        <end position="428"/>
    </location>
</feature>
<organism evidence="8 9">
    <name type="scientific">Varibaculum cambriense</name>
    <dbReference type="NCBI Taxonomy" id="184870"/>
    <lineage>
        <taxon>Bacteria</taxon>
        <taxon>Bacillati</taxon>
        <taxon>Actinomycetota</taxon>
        <taxon>Actinomycetes</taxon>
        <taxon>Actinomycetales</taxon>
        <taxon>Actinomycetaceae</taxon>
        <taxon>Varibaculum</taxon>
    </lineage>
</organism>
<gene>
    <name evidence="8" type="ORF">L0M99_04265</name>
</gene>
<dbReference type="Pfam" id="PF00501">
    <property type="entry name" value="AMP-binding"/>
    <property type="match status" value="1"/>
</dbReference>
<evidence type="ECO:0000256" key="3">
    <source>
        <dbReference type="ARBA" id="ARBA00022832"/>
    </source>
</evidence>
<accession>A0AAJ1EXS0</accession>
<dbReference type="Gene3D" id="3.40.50.12780">
    <property type="entry name" value="N-terminal domain of ligase-like"/>
    <property type="match status" value="1"/>
</dbReference>
<reference evidence="8" key="1">
    <citation type="submission" date="2022-01" db="EMBL/GenBank/DDBJ databases">
        <title>Collection of gut derived symbiotic bacterial strains cultured from healthy donors.</title>
        <authorList>
            <person name="Lin H."/>
            <person name="Kohout C."/>
            <person name="Waligurski E."/>
            <person name="Pamer E.G."/>
        </authorList>
    </citation>
    <scope>NUCLEOTIDE SEQUENCE</scope>
    <source>
        <strain evidence="8">DFI.7.46</strain>
    </source>
</reference>
<dbReference type="RefSeq" id="WP_238127874.1">
    <property type="nucleotide sequence ID" value="NZ_JAKNHJ010000006.1"/>
</dbReference>
<evidence type="ECO:0000256" key="2">
    <source>
        <dbReference type="ARBA" id="ARBA00022598"/>
    </source>
</evidence>
<keyword evidence="3" id="KW-0276">Fatty acid metabolism</keyword>
<evidence type="ECO:0000313" key="8">
    <source>
        <dbReference type="EMBL" id="MCG4617710.1"/>
    </source>
</evidence>
<dbReference type="PANTHER" id="PTHR43272:SF32">
    <property type="entry name" value="AMP-DEPENDENT SYNTHETASE_LIGASE DOMAIN-CONTAINING PROTEIN"/>
    <property type="match status" value="1"/>
</dbReference>
<dbReference type="GO" id="GO:0016020">
    <property type="term" value="C:membrane"/>
    <property type="evidence" value="ECO:0007669"/>
    <property type="project" value="TreeGrafter"/>
</dbReference>
<comment type="catalytic activity">
    <reaction evidence="5">
        <text>a long-chain fatty acid + ATP + CoA = a long-chain fatty acyl-CoA + AMP + diphosphate</text>
        <dbReference type="Rhea" id="RHEA:15421"/>
        <dbReference type="ChEBI" id="CHEBI:30616"/>
        <dbReference type="ChEBI" id="CHEBI:33019"/>
        <dbReference type="ChEBI" id="CHEBI:57287"/>
        <dbReference type="ChEBI" id="CHEBI:57560"/>
        <dbReference type="ChEBI" id="CHEBI:83139"/>
        <dbReference type="ChEBI" id="CHEBI:456215"/>
        <dbReference type="EC" id="6.2.1.3"/>
    </reaction>
    <physiologicalReaction direction="left-to-right" evidence="5">
        <dbReference type="Rhea" id="RHEA:15422"/>
    </physiologicalReaction>
</comment>
<dbReference type="InterPro" id="IPR045851">
    <property type="entry name" value="AMP-bd_C_sf"/>
</dbReference>
<evidence type="ECO:0000256" key="1">
    <source>
        <dbReference type="ARBA" id="ARBA00006432"/>
    </source>
</evidence>
<evidence type="ECO:0000256" key="4">
    <source>
        <dbReference type="ARBA" id="ARBA00023098"/>
    </source>
</evidence>